<dbReference type="EMBL" id="PVTJ01000001">
    <property type="protein sequence ID" value="PRY61682.1"/>
    <property type="molecule type" value="Genomic_DNA"/>
</dbReference>
<comment type="caution">
    <text evidence="1">The sequence shown here is derived from an EMBL/GenBank/DDBJ whole genome shotgun (WGS) entry which is preliminary data.</text>
</comment>
<name>A0A2T0UUS7_9ACTN</name>
<keyword evidence="2" id="KW-1185">Reference proteome</keyword>
<reference evidence="1 2" key="1">
    <citation type="submission" date="2018-03" db="EMBL/GenBank/DDBJ databases">
        <title>Genomic Encyclopedia of Type Strains, Phase III (KMG-III): the genomes of soil and plant-associated and newly described type strains.</title>
        <authorList>
            <person name="Whitman W."/>
        </authorList>
    </citation>
    <scope>NUCLEOTIDE SEQUENCE [LARGE SCALE GENOMIC DNA]</scope>
    <source>
        <strain evidence="1 2">CGMCC 4.7067</strain>
    </source>
</reference>
<protein>
    <submittedName>
        <fullName evidence="1">Uncharacterized protein</fullName>
    </submittedName>
</protein>
<proteinExistence type="predicted"/>
<dbReference type="OrthoDB" id="9782620at2"/>
<gene>
    <name evidence="1" type="ORF">B0I28_1014</name>
</gene>
<evidence type="ECO:0000313" key="1">
    <source>
        <dbReference type="EMBL" id="PRY61682.1"/>
    </source>
</evidence>
<sequence length="106" mass="11813">MNGTEEIDLVGDALPLEIVDIDGQRLTFTWYFLSGVDRLTVTASGDHLGVVEQLESNSPRLLPDSDWSDWLDTDGRADRVVAAAQRQWHHRGEIVADRALREGGQL</sequence>
<dbReference type="Proteomes" id="UP000238176">
    <property type="component" value="Unassembled WGS sequence"/>
</dbReference>
<dbReference type="AlphaFoldDB" id="A0A2T0UUS7"/>
<evidence type="ECO:0000313" key="2">
    <source>
        <dbReference type="Proteomes" id="UP000238176"/>
    </source>
</evidence>
<dbReference type="RefSeq" id="WP_106361789.1">
    <property type="nucleotide sequence ID" value="NZ_PVTJ01000001.1"/>
</dbReference>
<organism evidence="1 2">
    <name type="scientific">Glycomyces artemisiae</name>
    <dbReference type="NCBI Taxonomy" id="1076443"/>
    <lineage>
        <taxon>Bacteria</taxon>
        <taxon>Bacillati</taxon>
        <taxon>Actinomycetota</taxon>
        <taxon>Actinomycetes</taxon>
        <taxon>Glycomycetales</taxon>
        <taxon>Glycomycetaceae</taxon>
        <taxon>Glycomyces</taxon>
    </lineage>
</organism>
<accession>A0A2T0UUS7</accession>